<keyword evidence="3" id="KW-1185">Reference proteome</keyword>
<dbReference type="RefSeq" id="WP_235054904.1">
    <property type="nucleotide sequence ID" value="NZ_JAKFHA010000015.1"/>
</dbReference>
<accession>A0AA41Q2B3</accession>
<name>A0AA41Q2B3_9ACTN</name>
<comment type="caution">
    <text evidence="2">The sequence shown here is derived from an EMBL/GenBank/DDBJ whole genome shotgun (WGS) entry which is preliminary data.</text>
</comment>
<proteinExistence type="predicted"/>
<evidence type="ECO:0000256" key="1">
    <source>
        <dbReference type="SAM" id="MobiDB-lite"/>
    </source>
</evidence>
<dbReference type="AlphaFoldDB" id="A0AA41Q2B3"/>
<gene>
    <name evidence="2" type="ORF">LZ495_23860</name>
</gene>
<organism evidence="2 3">
    <name type="scientific">Yinghuangia soli</name>
    <dbReference type="NCBI Taxonomy" id="2908204"/>
    <lineage>
        <taxon>Bacteria</taxon>
        <taxon>Bacillati</taxon>
        <taxon>Actinomycetota</taxon>
        <taxon>Actinomycetes</taxon>
        <taxon>Kitasatosporales</taxon>
        <taxon>Streptomycetaceae</taxon>
        <taxon>Yinghuangia</taxon>
    </lineage>
</organism>
<reference evidence="2" key="1">
    <citation type="submission" date="2022-01" db="EMBL/GenBank/DDBJ databases">
        <title>Genome-Based Taxonomic Classification of the Phylum Actinobacteria.</title>
        <authorList>
            <person name="Gao Y."/>
        </authorList>
    </citation>
    <scope>NUCLEOTIDE SEQUENCE</scope>
    <source>
        <strain evidence="2">KLBMP 8922</strain>
    </source>
</reference>
<dbReference type="EMBL" id="JAKFHA010000015">
    <property type="protein sequence ID" value="MCF2530238.1"/>
    <property type="molecule type" value="Genomic_DNA"/>
</dbReference>
<dbReference type="Proteomes" id="UP001165378">
    <property type="component" value="Unassembled WGS sequence"/>
</dbReference>
<sequence length="179" mass="19022">MTLTRNPALPTMTGSTARPGAAGSAMKPVRMSTARRALARISTGAVRTHAEGDGAPGISPRTLHTLDARGLVRYGDAVPGHGRPVRPTRAGVRAIVSRGPAGTAAWLWLLDQDELWVAADGSTFLIAEMPPPYCANVAAWLQRNAALIRRYAAPQRRVDPLAWIDATPLMRALVESAAD</sequence>
<feature type="region of interest" description="Disordered" evidence="1">
    <location>
        <begin position="1"/>
        <end position="28"/>
    </location>
</feature>
<evidence type="ECO:0000313" key="2">
    <source>
        <dbReference type="EMBL" id="MCF2530238.1"/>
    </source>
</evidence>
<evidence type="ECO:0000313" key="3">
    <source>
        <dbReference type="Proteomes" id="UP001165378"/>
    </source>
</evidence>
<protein>
    <submittedName>
        <fullName evidence="2">Uncharacterized protein</fullName>
    </submittedName>
</protein>